<organism evidence="1 2">
    <name type="scientific">Thermocrispum agreste</name>
    <dbReference type="NCBI Taxonomy" id="37925"/>
    <lineage>
        <taxon>Bacteria</taxon>
        <taxon>Bacillati</taxon>
        <taxon>Actinomycetota</taxon>
        <taxon>Actinomycetes</taxon>
        <taxon>Pseudonocardiales</taxon>
        <taxon>Pseudonocardiaceae</taxon>
        <taxon>Thermocrispum</taxon>
    </lineage>
</organism>
<dbReference type="AlphaFoldDB" id="A0ABD6FBN4"/>
<sequence length="92" mass="9677">MSAATLPSLLTSHRAMALLRAVAEGRAEITASCEPDLFIDGLSCGDQYTAHLLAHAGLIRPARPTEIGERVRAELTSTGHAVFARAGTHRAA</sequence>
<protein>
    <submittedName>
        <fullName evidence="1">Uncharacterized protein</fullName>
    </submittedName>
</protein>
<evidence type="ECO:0000313" key="1">
    <source>
        <dbReference type="EMBL" id="MFO7191461.1"/>
    </source>
</evidence>
<reference evidence="1 2" key="1">
    <citation type="journal article" date="2021" name="BMC Genomics">
        <title>Genome-resolved metagenome and metatranscriptome analyses of thermophilic composting reveal key bacterial players and their metabolic interactions.</title>
        <authorList>
            <person name="Braga L.P.P."/>
            <person name="Pereira R.V."/>
            <person name="Martins L.F."/>
            <person name="Moura L.M.S."/>
            <person name="Sanchez F.B."/>
            <person name="Patane J.S.L."/>
            <person name="da Silva A.M."/>
            <person name="Setubal J.C."/>
        </authorList>
    </citation>
    <scope>NUCLEOTIDE SEQUENCE [LARGE SCALE GENOMIC DNA]</scope>
    <source>
        <strain evidence="1">ZC4RG45</strain>
    </source>
</reference>
<accession>A0ABD6FBN4</accession>
<gene>
    <name evidence="1" type="ORF">DIU77_004385</name>
</gene>
<dbReference type="Proteomes" id="UP000249324">
    <property type="component" value="Unassembled WGS sequence"/>
</dbReference>
<evidence type="ECO:0000313" key="2">
    <source>
        <dbReference type="Proteomes" id="UP000249324"/>
    </source>
</evidence>
<dbReference type="EMBL" id="QGUI02000030">
    <property type="protein sequence ID" value="MFO7191461.1"/>
    <property type="molecule type" value="Genomic_DNA"/>
</dbReference>
<proteinExistence type="predicted"/>
<name>A0ABD6FBN4_9PSEU</name>
<comment type="caution">
    <text evidence="1">The sequence shown here is derived from an EMBL/GenBank/DDBJ whole genome shotgun (WGS) entry which is preliminary data.</text>
</comment>